<dbReference type="EMBL" id="JACOFU010000006">
    <property type="protein sequence ID" value="MBC3832762.1"/>
    <property type="molecule type" value="Genomic_DNA"/>
</dbReference>
<protein>
    <submittedName>
        <fullName evidence="2">AAA family ATPase</fullName>
    </submittedName>
</protein>
<dbReference type="PANTHER" id="PTHR43581">
    <property type="entry name" value="ATP/GTP PHOSPHATASE"/>
    <property type="match status" value="1"/>
</dbReference>
<dbReference type="RefSeq" id="WP_186891811.1">
    <property type="nucleotide sequence ID" value="NZ_JACOFU010000006.1"/>
</dbReference>
<dbReference type="InterPro" id="IPR027417">
    <property type="entry name" value="P-loop_NTPase"/>
</dbReference>
<dbReference type="Gene3D" id="3.40.50.300">
    <property type="entry name" value="P-loop containing nucleotide triphosphate hydrolases"/>
    <property type="match status" value="1"/>
</dbReference>
<dbReference type="PANTHER" id="PTHR43581:SF2">
    <property type="entry name" value="EXCINUCLEASE ATPASE SUBUNIT"/>
    <property type="match status" value="1"/>
</dbReference>
<feature type="domain" description="Endonuclease GajA/Old nuclease/RecF-like AAA" evidence="1">
    <location>
        <begin position="1"/>
        <end position="373"/>
    </location>
</feature>
<evidence type="ECO:0000313" key="3">
    <source>
        <dbReference type="Proteomes" id="UP000643610"/>
    </source>
</evidence>
<reference evidence="2 3" key="1">
    <citation type="submission" date="2020-08" db="EMBL/GenBank/DDBJ databases">
        <title>Novel species isolated from subtropical streams in China.</title>
        <authorList>
            <person name="Lu H."/>
        </authorList>
    </citation>
    <scope>NUCLEOTIDE SEQUENCE [LARGE SCALE GENOMIC DNA]</scope>
    <source>
        <strain evidence="2 3">KCTC 52442</strain>
    </source>
</reference>
<proteinExistence type="predicted"/>
<name>A0ABR6XV01_9BURK</name>
<dbReference type="Proteomes" id="UP000643610">
    <property type="component" value="Unassembled WGS sequence"/>
</dbReference>
<accession>A0ABR6XV01</accession>
<comment type="caution">
    <text evidence="2">The sequence shown here is derived from an EMBL/GenBank/DDBJ whole genome shotgun (WGS) entry which is preliminary data.</text>
</comment>
<evidence type="ECO:0000259" key="1">
    <source>
        <dbReference type="Pfam" id="PF13175"/>
    </source>
</evidence>
<dbReference type="InterPro" id="IPR041685">
    <property type="entry name" value="AAA_GajA/Old/RecF-like"/>
</dbReference>
<organism evidence="2 3">
    <name type="scientific">Undibacterium amnicola</name>
    <dbReference type="NCBI Taxonomy" id="1834038"/>
    <lineage>
        <taxon>Bacteria</taxon>
        <taxon>Pseudomonadati</taxon>
        <taxon>Pseudomonadota</taxon>
        <taxon>Betaproteobacteria</taxon>
        <taxon>Burkholderiales</taxon>
        <taxon>Oxalobacteraceae</taxon>
        <taxon>Undibacterium</taxon>
    </lineage>
</organism>
<dbReference type="InterPro" id="IPR051396">
    <property type="entry name" value="Bact_Antivir_Def_Nuclease"/>
</dbReference>
<evidence type="ECO:0000313" key="2">
    <source>
        <dbReference type="EMBL" id="MBC3832762.1"/>
    </source>
</evidence>
<gene>
    <name evidence="2" type="ORF">H8K33_14730</name>
</gene>
<sequence length="658" mass="74466">MKITKLYLRNFGPISNVTIEPRFSDDGHPIPIAIVGQNGAGKSLALSVILDAMTEARRSSFSEIQEIEANQFLKNSSQNYVQHASAYSHTSVTISVGDGEIVFNEVVSRIPPSEFLTKNLIPSLLTVLQGSEFANSGFFKNISVGEHQKVHIRGSEFLYFPYFRYESPYWMNETAKVNFVKDQNHYGKSKLNPIRTNIIEETKRWILNVLLDRELYEKKIETPIYGTSSYPYFQGYAGPNTQLFSLVNEIVSTMLIAKNSQISSARIGIGPKGNREITVFATKKGKQEEIVAPDISQMSSGELMTLGLATEIIRAYEIVKGAPPQSLNDVTGIVLVDEIDLHLHVSFQKEVLPKIIRKFPNVQFIFSTHSPFFLLGMADSGELDIYNFPIGCKIAPHEFDEFQSSYDLFISENDQFRKRYEELKNMSQSETKPLIITEGKTDWKHLKFALKTLASRGQFESIDIDFFEYENEVNMGDTRLSQMCEHMATLPQKRKMIFVFDRDNPTITKSMSGAPNAFKDWGNNVYSVCLPIPKHRSEYKNLSIELYYTDDTLRTVDPASGKRLWFSNEIEIITRPTTGQRIYRAQDFPNVDDELAKKVFDQPADQIVDGDGNTVGLSKSAFTEVITNTPYETNAIDLTAFAVFFEVIKNLCDISAAT</sequence>
<keyword evidence="3" id="KW-1185">Reference proteome</keyword>
<dbReference type="SUPFAM" id="SSF52540">
    <property type="entry name" value="P-loop containing nucleoside triphosphate hydrolases"/>
    <property type="match status" value="1"/>
</dbReference>
<dbReference type="Pfam" id="PF13175">
    <property type="entry name" value="AAA_15"/>
    <property type="match status" value="1"/>
</dbReference>